<dbReference type="RefSeq" id="WP_184622017.1">
    <property type="nucleotide sequence ID" value="NZ_JACHCC010000001.1"/>
</dbReference>
<feature type="chain" id="PRO_5030903901" description="Lipoprotein" evidence="1">
    <location>
        <begin position="23"/>
        <end position="161"/>
    </location>
</feature>
<organism evidence="2 3">
    <name type="scientific">Pedobacter cryoconitis</name>
    <dbReference type="NCBI Taxonomy" id="188932"/>
    <lineage>
        <taxon>Bacteria</taxon>
        <taxon>Pseudomonadati</taxon>
        <taxon>Bacteroidota</taxon>
        <taxon>Sphingobacteriia</taxon>
        <taxon>Sphingobacteriales</taxon>
        <taxon>Sphingobacteriaceae</taxon>
        <taxon>Pedobacter</taxon>
    </lineage>
</organism>
<feature type="signal peptide" evidence="1">
    <location>
        <begin position="1"/>
        <end position="22"/>
    </location>
</feature>
<evidence type="ECO:0000313" key="3">
    <source>
        <dbReference type="Proteomes" id="UP000521017"/>
    </source>
</evidence>
<accession>A0A7X0IZ76</accession>
<proteinExistence type="predicted"/>
<sequence>MKFKKLILILSLFSISCGNIGAGSLGAWKIKVFPVSNKQLALSINSIYKEYPKYKVPEKWKYESEYWIRDGFEVSKIMFFYFDSNPEEMYFVSFLEPGLVKNPEYARLAIRSIFTEKTGWKEIKKYSDSEKLRIEGRFEQEIIPKLERLTGTKSYFEKTYP</sequence>
<comment type="caution">
    <text evidence="2">The sequence shown here is derived from an EMBL/GenBank/DDBJ whole genome shotgun (WGS) entry which is preliminary data.</text>
</comment>
<dbReference type="PROSITE" id="PS51257">
    <property type="entry name" value="PROKAR_LIPOPROTEIN"/>
    <property type="match status" value="1"/>
</dbReference>
<name>A0A7X0IZ76_9SPHI</name>
<evidence type="ECO:0000313" key="2">
    <source>
        <dbReference type="EMBL" id="MBB6498156.1"/>
    </source>
</evidence>
<dbReference type="AlphaFoldDB" id="A0A7X0IZ76"/>
<keyword evidence="1" id="KW-0732">Signal</keyword>
<gene>
    <name evidence="2" type="ORF">HDF25_000280</name>
</gene>
<protein>
    <recommendedName>
        <fullName evidence="4">Lipoprotein</fullName>
    </recommendedName>
</protein>
<reference evidence="2 3" key="1">
    <citation type="submission" date="2020-08" db="EMBL/GenBank/DDBJ databases">
        <title>Genomic Encyclopedia of Type Strains, Phase IV (KMG-V): Genome sequencing to study the core and pangenomes of soil and plant-associated prokaryotes.</title>
        <authorList>
            <person name="Whitman W."/>
        </authorList>
    </citation>
    <scope>NUCLEOTIDE SEQUENCE [LARGE SCALE GENOMIC DNA]</scope>
    <source>
        <strain evidence="2 3">M2T3</strain>
    </source>
</reference>
<dbReference type="Proteomes" id="UP000521017">
    <property type="component" value="Unassembled WGS sequence"/>
</dbReference>
<evidence type="ECO:0008006" key="4">
    <source>
        <dbReference type="Google" id="ProtNLM"/>
    </source>
</evidence>
<dbReference type="EMBL" id="JACHCC010000001">
    <property type="protein sequence ID" value="MBB6498156.1"/>
    <property type="molecule type" value="Genomic_DNA"/>
</dbReference>
<evidence type="ECO:0000256" key="1">
    <source>
        <dbReference type="SAM" id="SignalP"/>
    </source>
</evidence>